<organism evidence="3 4">
    <name type="scientific">Larinioides sclopetarius</name>
    <dbReference type="NCBI Taxonomy" id="280406"/>
    <lineage>
        <taxon>Eukaryota</taxon>
        <taxon>Metazoa</taxon>
        <taxon>Ecdysozoa</taxon>
        <taxon>Arthropoda</taxon>
        <taxon>Chelicerata</taxon>
        <taxon>Arachnida</taxon>
        <taxon>Araneae</taxon>
        <taxon>Araneomorphae</taxon>
        <taxon>Entelegynae</taxon>
        <taxon>Araneoidea</taxon>
        <taxon>Araneidae</taxon>
        <taxon>Larinioides</taxon>
    </lineage>
</organism>
<dbReference type="InterPro" id="IPR001254">
    <property type="entry name" value="Trypsin_dom"/>
</dbReference>
<dbReference type="Gene3D" id="2.40.10.10">
    <property type="entry name" value="Trypsin-like serine proteases"/>
    <property type="match status" value="1"/>
</dbReference>
<name>A0AAV1YPN3_9ARAC</name>
<dbReference type="PROSITE" id="PS50240">
    <property type="entry name" value="TRYPSIN_DOM"/>
    <property type="match status" value="1"/>
</dbReference>
<dbReference type="InterPro" id="IPR043504">
    <property type="entry name" value="Peptidase_S1_PA_chymotrypsin"/>
</dbReference>
<dbReference type="Pfam" id="PF00089">
    <property type="entry name" value="Trypsin"/>
    <property type="match status" value="1"/>
</dbReference>
<dbReference type="EMBL" id="CAXIEN010000001">
    <property type="protein sequence ID" value="CAL1260802.1"/>
    <property type="molecule type" value="Genomic_DNA"/>
</dbReference>
<sequence>MDKTRSIHNCGVRALGPKGRIVGGQSAYFGRWPWQVLVKEAAWLGLYQKNKCGGVLVSSKYAITAGHCQPGRFLSSLVVILGEHDILTDRERLKPEMRRVKRMIVHRHYNPQNFDNDIALLELDPPVIFRPHISPICLPEPDDDFTGKSAFVTGWGKTTHGGAIPNLLQEVQVPIMSNADCVEMFKEAGHSKLIKPTFLCAGYKSGGKGLLRRRFRRTPDGGKREWTMGPGRNSVSRYPLCGSESTWSLHENFCLQTLDQ</sequence>
<dbReference type="InterPro" id="IPR018114">
    <property type="entry name" value="TRYPSIN_HIS"/>
</dbReference>
<evidence type="ECO:0000313" key="4">
    <source>
        <dbReference type="Proteomes" id="UP001497382"/>
    </source>
</evidence>
<dbReference type="AlphaFoldDB" id="A0AAV1YPN3"/>
<dbReference type="SUPFAM" id="SSF50494">
    <property type="entry name" value="Trypsin-like serine proteases"/>
    <property type="match status" value="1"/>
</dbReference>
<dbReference type="PANTHER" id="PTHR24252">
    <property type="entry name" value="ACROSIN-RELATED"/>
    <property type="match status" value="1"/>
</dbReference>
<dbReference type="FunFam" id="2.40.10.10:FF:000068">
    <property type="entry name" value="transmembrane protease serine 2"/>
    <property type="match status" value="1"/>
</dbReference>
<reference evidence="3 4" key="1">
    <citation type="submission" date="2024-04" db="EMBL/GenBank/DDBJ databases">
        <authorList>
            <person name="Rising A."/>
            <person name="Reimegard J."/>
            <person name="Sonavane S."/>
            <person name="Akerstrom W."/>
            <person name="Nylinder S."/>
            <person name="Hedman E."/>
            <person name="Kallberg Y."/>
        </authorList>
    </citation>
    <scope>NUCLEOTIDE SEQUENCE [LARGE SCALE GENOMIC DNA]</scope>
</reference>
<keyword evidence="1" id="KW-1015">Disulfide bond</keyword>
<evidence type="ECO:0000313" key="3">
    <source>
        <dbReference type="EMBL" id="CAL1260802.1"/>
    </source>
</evidence>
<comment type="caution">
    <text evidence="3">The sequence shown here is derived from an EMBL/GenBank/DDBJ whole genome shotgun (WGS) entry which is preliminary data.</text>
</comment>
<dbReference type="InterPro" id="IPR009003">
    <property type="entry name" value="Peptidase_S1_PA"/>
</dbReference>
<dbReference type="InterPro" id="IPR001314">
    <property type="entry name" value="Peptidase_S1A"/>
</dbReference>
<proteinExistence type="predicted"/>
<gene>
    <name evidence="3" type="ORF">LARSCL_LOCUS48</name>
</gene>
<dbReference type="GO" id="GO:0004252">
    <property type="term" value="F:serine-type endopeptidase activity"/>
    <property type="evidence" value="ECO:0007669"/>
    <property type="project" value="InterPro"/>
</dbReference>
<evidence type="ECO:0000259" key="2">
    <source>
        <dbReference type="PROSITE" id="PS50240"/>
    </source>
</evidence>
<dbReference type="PANTHER" id="PTHR24252:SF7">
    <property type="entry name" value="HYALIN"/>
    <property type="match status" value="1"/>
</dbReference>
<dbReference type="CDD" id="cd00190">
    <property type="entry name" value="Tryp_SPc"/>
    <property type="match status" value="1"/>
</dbReference>
<protein>
    <recommendedName>
        <fullName evidence="2">Peptidase S1 domain-containing protein</fullName>
    </recommendedName>
</protein>
<feature type="domain" description="Peptidase S1" evidence="2">
    <location>
        <begin position="21"/>
        <end position="260"/>
    </location>
</feature>
<evidence type="ECO:0000256" key="1">
    <source>
        <dbReference type="ARBA" id="ARBA00023157"/>
    </source>
</evidence>
<dbReference type="GO" id="GO:0006508">
    <property type="term" value="P:proteolysis"/>
    <property type="evidence" value="ECO:0007669"/>
    <property type="project" value="InterPro"/>
</dbReference>
<dbReference type="SMART" id="SM00020">
    <property type="entry name" value="Tryp_SPc"/>
    <property type="match status" value="1"/>
</dbReference>
<dbReference type="PRINTS" id="PR00722">
    <property type="entry name" value="CHYMOTRYPSIN"/>
</dbReference>
<accession>A0AAV1YPN3</accession>
<dbReference type="PROSITE" id="PS00134">
    <property type="entry name" value="TRYPSIN_HIS"/>
    <property type="match status" value="1"/>
</dbReference>
<keyword evidence="4" id="KW-1185">Reference proteome</keyword>
<dbReference type="Proteomes" id="UP001497382">
    <property type="component" value="Unassembled WGS sequence"/>
</dbReference>